<proteinExistence type="predicted"/>
<keyword evidence="1" id="KW-0812">Transmembrane</keyword>
<dbReference type="HOGENOM" id="CLU_197468_0_0_9"/>
<name>B2TPQ6_CLOBB</name>
<gene>
    <name evidence="2" type="ordered locus">CLL_A3027</name>
</gene>
<keyword evidence="1" id="KW-1133">Transmembrane helix</keyword>
<evidence type="ECO:0000256" key="1">
    <source>
        <dbReference type="SAM" id="Phobius"/>
    </source>
</evidence>
<dbReference type="Pfam" id="PF12669">
    <property type="entry name" value="FeoB_associated"/>
    <property type="match status" value="1"/>
</dbReference>
<dbReference type="KEGG" id="cbk:CLL_A3027"/>
<evidence type="ECO:0000313" key="2">
    <source>
        <dbReference type="EMBL" id="ACD22134.1"/>
    </source>
</evidence>
<keyword evidence="1" id="KW-0472">Membrane</keyword>
<dbReference type="PATRIC" id="fig|935198.13.peg.2990"/>
<reference evidence="2" key="1">
    <citation type="submission" date="2009-06" db="EMBL/GenBank/DDBJ databases">
        <authorList>
            <consortium name="US DOE Joint Genome Institute (JGI-PGF)"/>
            <person name="Lucas S."/>
            <person name="Copeland A."/>
            <person name="Lapidus A."/>
            <person name="Glavina del Rio T."/>
            <person name="Dalin E."/>
            <person name="Tice H."/>
            <person name="Bruce D."/>
            <person name="Goodwin L."/>
            <person name="Pitluck S."/>
            <person name="Kyrpides N."/>
            <person name="Mavromatis K."/>
            <person name="Ivanova N."/>
            <person name="Saunders E."/>
            <person name="Brettin T."/>
            <person name="Detter J.C."/>
            <person name="Han C."/>
            <person name="Larimer F."/>
            <person name="Land M."/>
            <person name="Hauser L."/>
            <person name="Markowitz V."/>
            <person name="Cheng J.-F."/>
            <person name="Hugenholtz P."/>
            <person name="Woyke T."/>
            <person name="Wu D."/>
            <person name="Gronow S."/>
            <person name="Klenk H.-P."/>
            <person name="Eisen J.A."/>
        </authorList>
    </citation>
    <scope>NUCLEOTIDE SEQUENCE</scope>
    <source>
        <strain evidence="2">Eklund 17B</strain>
    </source>
</reference>
<sequence length="57" mass="5853">MLATIIIASIIFFMMGLVVFKRVKKAKNGEGGCGCGCSGCSSAAICHGKDSKGITLK</sequence>
<dbReference type="AlphaFoldDB" id="B2TPQ6"/>
<protein>
    <recommendedName>
        <fullName evidence="3">FeoB-associated Cys-rich membrane protein</fullName>
    </recommendedName>
</protein>
<feature type="transmembrane region" description="Helical" evidence="1">
    <location>
        <begin position="6"/>
        <end position="23"/>
    </location>
</feature>
<accession>B2TPQ6</accession>
<organism evidence="2">
    <name type="scientific">Clostridium botulinum (strain Eklund 17B / Type B)</name>
    <dbReference type="NCBI Taxonomy" id="935198"/>
    <lineage>
        <taxon>Bacteria</taxon>
        <taxon>Bacillati</taxon>
        <taxon>Bacillota</taxon>
        <taxon>Clostridia</taxon>
        <taxon>Eubacteriales</taxon>
        <taxon>Clostridiaceae</taxon>
        <taxon>Clostridium</taxon>
    </lineage>
</organism>
<evidence type="ECO:0008006" key="3">
    <source>
        <dbReference type="Google" id="ProtNLM"/>
    </source>
</evidence>
<reference evidence="2" key="2">
    <citation type="submission" date="2009-08" db="EMBL/GenBank/DDBJ databases">
        <authorList>
            <person name="Shrivastava S."/>
            <person name="Brinkac L.M."/>
            <person name="Dodson R.J."/>
            <person name="Harkins D.M."/>
            <person name="Durkin A.S."/>
            <person name="Sutton G."/>
        </authorList>
    </citation>
    <scope>NUCLEOTIDE SEQUENCE</scope>
    <source>
        <strain evidence="2">Eklund 17B</strain>
    </source>
</reference>
<dbReference type="EMBL" id="CP001056">
    <property type="protein sequence ID" value="ACD22134.1"/>
    <property type="molecule type" value="Genomic_DNA"/>
</dbReference>
<accession>U4PBY5</accession>